<protein>
    <submittedName>
        <fullName evidence="1">Uncharacterized protein</fullName>
    </submittedName>
</protein>
<reference evidence="1" key="1">
    <citation type="journal article" date="2022" name="Front. Genet.">
        <title>Chromosome-Scale Assembly of the Dendrobium nobile Genome Provides Insights Into the Molecular Mechanism of the Biosynthesis of the Medicinal Active Ingredient of Dendrobium.</title>
        <authorList>
            <person name="Xu Q."/>
            <person name="Niu S.-C."/>
            <person name="Li K.-L."/>
            <person name="Zheng P.-J."/>
            <person name="Zhang X.-J."/>
            <person name="Jia Y."/>
            <person name="Liu Y."/>
            <person name="Niu Y.-X."/>
            <person name="Yu L.-H."/>
            <person name="Chen D.-F."/>
            <person name="Zhang G.-Q."/>
        </authorList>
    </citation>
    <scope>NUCLEOTIDE SEQUENCE</scope>
    <source>
        <tissue evidence="1">Leaf</tissue>
    </source>
</reference>
<evidence type="ECO:0000313" key="1">
    <source>
        <dbReference type="EMBL" id="KAI0507229.1"/>
    </source>
</evidence>
<name>A0A8T3BCU9_DENNO</name>
<organism evidence="1 2">
    <name type="scientific">Dendrobium nobile</name>
    <name type="common">Orchid</name>
    <dbReference type="NCBI Taxonomy" id="94219"/>
    <lineage>
        <taxon>Eukaryota</taxon>
        <taxon>Viridiplantae</taxon>
        <taxon>Streptophyta</taxon>
        <taxon>Embryophyta</taxon>
        <taxon>Tracheophyta</taxon>
        <taxon>Spermatophyta</taxon>
        <taxon>Magnoliopsida</taxon>
        <taxon>Liliopsida</taxon>
        <taxon>Asparagales</taxon>
        <taxon>Orchidaceae</taxon>
        <taxon>Epidendroideae</taxon>
        <taxon>Malaxideae</taxon>
        <taxon>Dendrobiinae</taxon>
        <taxon>Dendrobium</taxon>
    </lineage>
</organism>
<sequence length="69" mass="7560">MPAKCTGTDTVYPSDSTWTRNIKVVKGTFIIKYLMSSNVTWKSGGTLASLRGPTELRHHFEVGQNSGVT</sequence>
<gene>
    <name evidence="1" type="ORF">KFK09_013351</name>
</gene>
<keyword evidence="2" id="KW-1185">Reference proteome</keyword>
<accession>A0A8T3BCU9</accession>
<evidence type="ECO:0000313" key="2">
    <source>
        <dbReference type="Proteomes" id="UP000829196"/>
    </source>
</evidence>
<proteinExistence type="predicted"/>
<comment type="caution">
    <text evidence="1">The sequence shown here is derived from an EMBL/GenBank/DDBJ whole genome shotgun (WGS) entry which is preliminary data.</text>
</comment>
<dbReference type="EMBL" id="JAGYWB010000010">
    <property type="protein sequence ID" value="KAI0507229.1"/>
    <property type="molecule type" value="Genomic_DNA"/>
</dbReference>
<dbReference type="Proteomes" id="UP000829196">
    <property type="component" value="Unassembled WGS sequence"/>
</dbReference>
<dbReference type="AlphaFoldDB" id="A0A8T3BCU9"/>